<dbReference type="GO" id="GO:0043190">
    <property type="term" value="C:ATP-binding cassette (ABC) transporter complex"/>
    <property type="evidence" value="ECO:0007669"/>
    <property type="project" value="InterPro"/>
</dbReference>
<reference evidence="6 7" key="1">
    <citation type="journal article" date="2007" name="Appl. Environ. Microbiol.">
        <title>Rhizobial factors required for stem nodule maturation and maintenance in Sesbania rostrata-Azorhizobium caulinodans ORS571 symbiosis.</title>
        <authorList>
            <person name="Suzuki S."/>
            <person name="Aono T."/>
            <person name="Lee KB."/>
            <person name="Suzuki T."/>
            <person name="Liu CT."/>
            <person name="Miwa H."/>
            <person name="Wakao S."/>
            <person name="Iki T."/>
            <person name="Oyaizu H."/>
        </authorList>
    </citation>
    <scope>NUCLEOTIDE SEQUENCE [LARGE SCALE GENOMIC DNA]</scope>
    <source>
        <strain evidence="7">ATCC 43989 / DSM 5975 / JCM 20966 / LMG 6465 / NBRC 14845 / NCIMB 13405 / ORS 571</strain>
    </source>
</reference>
<dbReference type="KEGG" id="azc:AZC_1991"/>
<dbReference type="GO" id="GO:0015847">
    <property type="term" value="P:putrescine transport"/>
    <property type="evidence" value="ECO:0007669"/>
    <property type="project" value="UniProtKB-ARBA"/>
</dbReference>
<dbReference type="Proteomes" id="UP000000270">
    <property type="component" value="Chromosome"/>
</dbReference>
<reference evidence="7" key="2">
    <citation type="submission" date="2007-04" db="EMBL/GenBank/DDBJ databases">
        <title>Complete genome sequence of the nitrogen-fixing bacterium Azorhizobium caulinodans ORS571.</title>
        <authorList>
            <person name="Lee K.B."/>
            <person name="Backer P.D."/>
            <person name="Aono T."/>
            <person name="Liu C.T."/>
            <person name="Suzuki S."/>
            <person name="Suzuki T."/>
            <person name="Kaneko T."/>
            <person name="Yamada M."/>
            <person name="Tabata S."/>
            <person name="Kupfer D.M."/>
            <person name="Najar F.Z."/>
            <person name="Wiley G.B."/>
            <person name="Roe B."/>
            <person name="Binnewies T."/>
            <person name="Ussery D."/>
            <person name="Vereecke D."/>
            <person name="Gevers D."/>
            <person name="Holsters M."/>
            <person name="Oyaizu H."/>
        </authorList>
    </citation>
    <scope>NUCLEOTIDE SEQUENCE [LARGE SCALE GENOMIC DNA]</scope>
    <source>
        <strain evidence="7">ATCC 43989 / DSM 5975 / JCM 20966 / LMG 6465 / NBRC 14845 / NCIMB 13405 / ORS 571</strain>
    </source>
</reference>
<dbReference type="InterPro" id="IPR027417">
    <property type="entry name" value="P-loop_NTPase"/>
</dbReference>
<dbReference type="SMART" id="SM00382">
    <property type="entry name" value="AAA"/>
    <property type="match status" value="1"/>
</dbReference>
<reference evidence="6 7" key="6">
    <citation type="journal article" date="2011" name="Appl. Environ. Microbiol.">
        <title>Involvement of the azorhizobial chromosome partition gene (parA) in the onset of bacteroid differentiation during Sesbania rostrata stem nodule development.</title>
        <authorList>
            <person name="Liu CT."/>
            <person name="Lee KB."/>
            <person name="Wang YS."/>
            <person name="Peng MH."/>
            <person name="Lee KT."/>
            <person name="Suzuki S."/>
            <person name="Suzuki T."/>
            <person name="Oyaizu H."/>
        </authorList>
    </citation>
    <scope>NUCLEOTIDE SEQUENCE [LARGE SCALE GENOMIC DNA]</scope>
    <source>
        <strain evidence="7">ATCC 43989 / DSM 5975 / JCM 20966 / LMG 6465 / NBRC 14845 / NCIMB 13405 / ORS 571</strain>
    </source>
</reference>
<accession>A8I378</accession>
<proteinExistence type="inferred from homology"/>
<dbReference type="GO" id="GO:0022857">
    <property type="term" value="F:transmembrane transporter activity"/>
    <property type="evidence" value="ECO:0007669"/>
    <property type="project" value="InterPro"/>
</dbReference>
<dbReference type="InterPro" id="IPR050093">
    <property type="entry name" value="ABC_SmlMolc_Importer"/>
</dbReference>
<dbReference type="Gene3D" id="2.40.50.100">
    <property type="match status" value="1"/>
</dbReference>
<dbReference type="STRING" id="438753.AZC_1991"/>
<dbReference type="PANTHER" id="PTHR42781:SF4">
    <property type="entry name" value="SPERMIDINE_PUTRESCINE IMPORT ATP-BINDING PROTEIN POTA"/>
    <property type="match status" value="1"/>
</dbReference>
<dbReference type="RefSeq" id="WP_012170518.1">
    <property type="nucleotide sequence ID" value="NC_009937.1"/>
</dbReference>
<evidence type="ECO:0000313" key="6">
    <source>
        <dbReference type="EMBL" id="BAF87989.1"/>
    </source>
</evidence>
<dbReference type="PROSITE" id="PS00211">
    <property type="entry name" value="ABC_TRANSPORTER_1"/>
    <property type="match status" value="1"/>
</dbReference>
<evidence type="ECO:0000256" key="2">
    <source>
        <dbReference type="ARBA" id="ARBA00022448"/>
    </source>
</evidence>
<evidence type="ECO:0000256" key="3">
    <source>
        <dbReference type="ARBA" id="ARBA00022741"/>
    </source>
</evidence>
<dbReference type="SUPFAM" id="SSF50331">
    <property type="entry name" value="MOP-like"/>
    <property type="match status" value="1"/>
</dbReference>
<keyword evidence="3" id="KW-0547">Nucleotide-binding</keyword>
<dbReference type="InterPro" id="IPR017871">
    <property type="entry name" value="ABC_transporter-like_CS"/>
</dbReference>
<dbReference type="InterPro" id="IPR008995">
    <property type="entry name" value="Mo/tungstate-bd_C_term_dom"/>
</dbReference>
<name>A8I378_AZOC5</name>
<dbReference type="AlphaFoldDB" id="A8I378"/>
<evidence type="ECO:0000259" key="5">
    <source>
        <dbReference type="PROSITE" id="PS50893"/>
    </source>
</evidence>
<dbReference type="FunFam" id="3.40.50.300:FF:000133">
    <property type="entry name" value="Spermidine/putrescine import ATP-binding protein PotA"/>
    <property type="match status" value="1"/>
</dbReference>
<dbReference type="Gene3D" id="3.40.50.300">
    <property type="entry name" value="P-loop containing nucleotide triphosphate hydrolases"/>
    <property type="match status" value="1"/>
</dbReference>
<dbReference type="InterPro" id="IPR013611">
    <property type="entry name" value="Transp-assoc_OB_typ2"/>
</dbReference>
<dbReference type="SUPFAM" id="SSF52540">
    <property type="entry name" value="P-loop containing nucleoside triphosphate hydrolases"/>
    <property type="match status" value="1"/>
</dbReference>
<dbReference type="GO" id="GO:0005524">
    <property type="term" value="F:ATP binding"/>
    <property type="evidence" value="ECO:0007669"/>
    <property type="project" value="UniProtKB-KW"/>
</dbReference>
<keyword evidence="7" id="KW-1185">Reference proteome</keyword>
<feature type="domain" description="ABC transporter" evidence="5">
    <location>
        <begin position="12"/>
        <end position="242"/>
    </location>
</feature>
<dbReference type="Pfam" id="PF00005">
    <property type="entry name" value="ABC_tran"/>
    <property type="match status" value="1"/>
</dbReference>
<dbReference type="PROSITE" id="PS50893">
    <property type="entry name" value="ABC_TRANSPORTER_2"/>
    <property type="match status" value="1"/>
</dbReference>
<dbReference type="EMBL" id="AP009384">
    <property type="protein sequence ID" value="BAF87989.1"/>
    <property type="molecule type" value="Genomic_DNA"/>
</dbReference>
<gene>
    <name evidence="6" type="ordered locus">AZC_1991</name>
</gene>
<comment type="similarity">
    <text evidence="1">Belongs to the ABC transporter superfamily.</text>
</comment>
<evidence type="ECO:0000313" key="7">
    <source>
        <dbReference type="Proteomes" id="UP000000270"/>
    </source>
</evidence>
<dbReference type="HOGENOM" id="CLU_000604_1_1_5"/>
<evidence type="ECO:0000256" key="4">
    <source>
        <dbReference type="ARBA" id="ARBA00022840"/>
    </source>
</evidence>
<keyword evidence="4 6" id="KW-0067">ATP-binding</keyword>
<dbReference type="GO" id="GO:0016887">
    <property type="term" value="F:ATP hydrolysis activity"/>
    <property type="evidence" value="ECO:0007669"/>
    <property type="project" value="InterPro"/>
</dbReference>
<reference evidence="6 7" key="3">
    <citation type="journal article" date="2008" name="BMC Genomics">
        <title>The genome of the versatile nitrogen fixer Azorhizobium caulinodans ORS571.</title>
        <authorList>
            <person name="Lee KB."/>
            <person name="Backer P.D."/>
            <person name="Aono T."/>
            <person name="Liu CT."/>
            <person name="Suzuki S."/>
            <person name="Suzuki T."/>
            <person name="Kaneko T."/>
            <person name="Yamada M."/>
            <person name="Tabata S."/>
            <person name="Kupfer D.M."/>
            <person name="Najar F.Z."/>
            <person name="Wiley G.B."/>
            <person name="Roe B."/>
            <person name="Binnewies T.T."/>
            <person name="Ussery D.W."/>
            <person name="D'Haeze W."/>
            <person name="Herder J.D."/>
            <person name="Gevers D."/>
            <person name="Vereecke D."/>
            <person name="Holsters M."/>
            <person name="Oyaizu H."/>
        </authorList>
    </citation>
    <scope>NUCLEOTIDE SEQUENCE [LARGE SCALE GENOMIC DNA]</scope>
    <source>
        <strain evidence="7">ATCC 43989 / DSM 5975 / JCM 20966 / LMG 6465 / NBRC 14845 / NCIMB 13405 / ORS 571</strain>
    </source>
</reference>
<keyword evidence="2" id="KW-0813">Transport</keyword>
<dbReference type="InterPro" id="IPR003593">
    <property type="entry name" value="AAA+_ATPase"/>
</dbReference>
<reference evidence="6 7" key="4">
    <citation type="journal article" date="2009" name="Appl. Environ. Microbiol.">
        <title>Comparative genome-wide transcriptional profiling of Azorhizobium caulinodans ORS571 grown under free-living and symbiotic conditions.</title>
        <authorList>
            <person name="Tsukada S."/>
            <person name="Aono T."/>
            <person name="Akiba N."/>
            <person name="Lee KB."/>
            <person name="Liu CT."/>
            <person name="Toyazaki H."/>
            <person name="Oyaizu H."/>
        </authorList>
    </citation>
    <scope>NUCLEOTIDE SEQUENCE [LARGE SCALE GENOMIC DNA]</scope>
    <source>
        <strain evidence="7">ATCC 43989 / DSM 5975 / JCM 20966 / LMG 6465 / NBRC 14845 / NCIMB 13405 / ORS 571</strain>
    </source>
</reference>
<dbReference type="Pfam" id="PF08402">
    <property type="entry name" value="TOBE_2"/>
    <property type="match status" value="1"/>
</dbReference>
<protein>
    <submittedName>
        <fullName evidence="6">Spermidine/putrescine ABC transporter ATP-binding protein</fullName>
    </submittedName>
</protein>
<dbReference type="eggNOG" id="COG3842">
    <property type="taxonomic scope" value="Bacteria"/>
</dbReference>
<organism evidence="6 7">
    <name type="scientific">Azorhizobium caulinodans (strain ATCC 43989 / DSM 5975 / JCM 20966 / LMG 6465 / NBRC 14845 / NCIMB 13405 / ORS 571)</name>
    <dbReference type="NCBI Taxonomy" id="438753"/>
    <lineage>
        <taxon>Bacteria</taxon>
        <taxon>Pseudomonadati</taxon>
        <taxon>Pseudomonadota</taxon>
        <taxon>Alphaproteobacteria</taxon>
        <taxon>Hyphomicrobiales</taxon>
        <taxon>Xanthobacteraceae</taxon>
        <taxon>Azorhizobium</taxon>
    </lineage>
</organism>
<reference evidence="6 7" key="5">
    <citation type="journal article" date="2010" name="Appl. Environ. Microbiol.">
        <title>phrR-like gene praR of Azorhizobium caulinodans ORS571 is essential for symbiosis with Sesbania rostrata and is involved in expression of reb genes.</title>
        <authorList>
            <person name="Akiba N."/>
            <person name="Aono T."/>
            <person name="Toyazaki H."/>
            <person name="Sato S."/>
            <person name="Oyaizu H."/>
        </authorList>
    </citation>
    <scope>NUCLEOTIDE SEQUENCE [LARGE SCALE GENOMIC DNA]</scope>
    <source>
        <strain evidence="7">ATCC 43989 / DSM 5975 / JCM 20966 / LMG 6465 / NBRC 14845 / NCIMB 13405 / ORS 571</strain>
    </source>
</reference>
<sequence length="368" mass="38682">MAEFSAGAPGFLDIAAAEKTFGPARVLDGVDLSVARGEFISLLGPSGCGKTTLLRIVAGLMTPDRGKVVLDGEDITRRPPHKRDVGVVFQNYALFPHLDVKANVAFGLKARGAPGAGIAPAVTRLLDLVRMGAFADRSVKALSGGQQQRVAVARALVVEPKLLLLDEPFSALDRKLREAMQIDLKRILREVGTTAIFVTHDQDEALAMSDRIAVMSGGRIEQLGTPEEIYHRPATAFAFGFVGLSTRLQGRVASAGDGHVVVDTALGPVRAKANFLPGSPVLVGVRPERIRLGSGGANQIAAPLLDAVFQGARVQLHFAAPSGSHVLVEAAHLPEGAEPGVPCALSFAVEDTLVYPAPELDHAVEEAA</sequence>
<dbReference type="PANTHER" id="PTHR42781">
    <property type="entry name" value="SPERMIDINE/PUTRESCINE IMPORT ATP-BINDING PROTEIN POTA"/>
    <property type="match status" value="1"/>
</dbReference>
<dbReference type="InterPro" id="IPR003439">
    <property type="entry name" value="ABC_transporter-like_ATP-bd"/>
</dbReference>
<evidence type="ECO:0000256" key="1">
    <source>
        <dbReference type="ARBA" id="ARBA00005417"/>
    </source>
</evidence>